<evidence type="ECO:0000313" key="1">
    <source>
        <dbReference type="EMBL" id="ORE19328.1"/>
    </source>
</evidence>
<name>A0A1X0S593_RHIZD</name>
<sequence length="184" mass="20808">MTIHAIRDHSGSAKVVDQEHDDNDDINSIKILKRKNFAVDYGTFSVETSCQKVLKLNSERQAIYMALSVDCGPLKLQLSHKTMSDPCTQYMVYSTLIISTSCAQRYPSKPIHIRLLWITSSNFTANHMMLNLSMLLTRLQATTCYYSSSKLCKTLSCIKMATTLNPPRIFCSRSSELMFTYAAI</sequence>
<reference evidence="1 2" key="1">
    <citation type="journal article" date="2016" name="Proc. Natl. Acad. Sci. U.S.A.">
        <title>Lipid metabolic changes in an early divergent fungus govern the establishment of a mutualistic symbiosis with endobacteria.</title>
        <authorList>
            <person name="Lastovetsky O.A."/>
            <person name="Gaspar M.L."/>
            <person name="Mondo S.J."/>
            <person name="LaButti K.M."/>
            <person name="Sandor L."/>
            <person name="Grigoriev I.V."/>
            <person name="Henry S.A."/>
            <person name="Pawlowska T.E."/>
        </authorList>
    </citation>
    <scope>NUCLEOTIDE SEQUENCE [LARGE SCALE GENOMIC DNA]</scope>
    <source>
        <strain evidence="1 2">ATCC 11559</strain>
    </source>
</reference>
<dbReference type="AlphaFoldDB" id="A0A1X0S593"/>
<protein>
    <submittedName>
        <fullName evidence="1">Uncharacterized protein</fullName>
    </submittedName>
</protein>
<accession>A0A1X0S593</accession>
<dbReference type="Proteomes" id="UP000242381">
    <property type="component" value="Unassembled WGS sequence"/>
</dbReference>
<evidence type="ECO:0000313" key="2">
    <source>
        <dbReference type="Proteomes" id="UP000242381"/>
    </source>
</evidence>
<organism evidence="1 2">
    <name type="scientific">Rhizopus microsporus</name>
    <dbReference type="NCBI Taxonomy" id="58291"/>
    <lineage>
        <taxon>Eukaryota</taxon>
        <taxon>Fungi</taxon>
        <taxon>Fungi incertae sedis</taxon>
        <taxon>Mucoromycota</taxon>
        <taxon>Mucoromycotina</taxon>
        <taxon>Mucoromycetes</taxon>
        <taxon>Mucorales</taxon>
        <taxon>Mucorineae</taxon>
        <taxon>Rhizopodaceae</taxon>
        <taxon>Rhizopus</taxon>
    </lineage>
</organism>
<dbReference type="EMBL" id="KV921312">
    <property type="protein sequence ID" value="ORE19328.1"/>
    <property type="molecule type" value="Genomic_DNA"/>
</dbReference>
<proteinExistence type="predicted"/>
<gene>
    <name evidence="1" type="ORF">BCV71DRAFT_234131</name>
</gene>